<accession>A0A1G9B8K9</accession>
<evidence type="ECO:0000259" key="1">
    <source>
        <dbReference type="PROSITE" id="PS51819"/>
    </source>
</evidence>
<dbReference type="RefSeq" id="WP_052812101.1">
    <property type="nucleotide sequence ID" value="NZ_BJOA01000264.1"/>
</dbReference>
<dbReference type="Gene3D" id="3.10.180.10">
    <property type="entry name" value="2,3-Dihydroxybiphenyl 1,2-Dioxygenase, domain 1"/>
    <property type="match status" value="1"/>
</dbReference>
<reference evidence="2 3" key="1">
    <citation type="submission" date="2016-10" db="EMBL/GenBank/DDBJ databases">
        <authorList>
            <person name="de Groot N.N."/>
        </authorList>
    </citation>
    <scope>NUCLEOTIDE SEQUENCE [LARGE SCALE GENOMIC DNA]</scope>
    <source>
        <strain evidence="2 3">DSM 2895</strain>
    </source>
</reference>
<dbReference type="PROSITE" id="PS51819">
    <property type="entry name" value="VOC"/>
    <property type="match status" value="1"/>
</dbReference>
<dbReference type="SUPFAM" id="SSF54593">
    <property type="entry name" value="Glyoxalase/Bleomycin resistance protein/Dihydroxybiphenyl dioxygenase"/>
    <property type="match status" value="1"/>
</dbReference>
<proteinExistence type="predicted"/>
<name>A0A1G9B8K9_ANEMI</name>
<feature type="domain" description="VOC" evidence="1">
    <location>
        <begin position="4"/>
        <end position="125"/>
    </location>
</feature>
<dbReference type="Pfam" id="PF00903">
    <property type="entry name" value="Glyoxalase"/>
    <property type="match status" value="1"/>
</dbReference>
<dbReference type="GeneID" id="42303869"/>
<sequence>MITFITSVEVPVSNLDKALSWYTKILQFQVMWRDEQSAFIALAGEGTRLFLVQTNDEKRLEFTNTNTGVVHNVIDFYVENLPAFHAFLKQHGVEVTDLQPKAMGFGFRDPDGNFYGAHIDQLSYQYKKNPTISSKV</sequence>
<dbReference type="InterPro" id="IPR004360">
    <property type="entry name" value="Glyas_Fos-R_dOase_dom"/>
</dbReference>
<dbReference type="EMBL" id="FNED01000050">
    <property type="protein sequence ID" value="SDK35813.1"/>
    <property type="molecule type" value="Genomic_DNA"/>
</dbReference>
<evidence type="ECO:0000313" key="2">
    <source>
        <dbReference type="EMBL" id="SDK35813.1"/>
    </source>
</evidence>
<dbReference type="CDD" id="cd06587">
    <property type="entry name" value="VOC"/>
    <property type="match status" value="1"/>
</dbReference>
<dbReference type="OrthoDB" id="291991at2"/>
<dbReference type="AlphaFoldDB" id="A0A1G9B8K9"/>
<dbReference type="Proteomes" id="UP000182836">
    <property type="component" value="Unassembled WGS sequence"/>
</dbReference>
<evidence type="ECO:0000313" key="3">
    <source>
        <dbReference type="Proteomes" id="UP000182836"/>
    </source>
</evidence>
<dbReference type="InterPro" id="IPR029068">
    <property type="entry name" value="Glyas_Bleomycin-R_OHBP_Dase"/>
</dbReference>
<dbReference type="InterPro" id="IPR037523">
    <property type="entry name" value="VOC_core"/>
</dbReference>
<organism evidence="2 3">
    <name type="scientific">Aneurinibacillus migulanus</name>
    <name type="common">Bacillus migulanus</name>
    <dbReference type="NCBI Taxonomy" id="47500"/>
    <lineage>
        <taxon>Bacteria</taxon>
        <taxon>Bacillati</taxon>
        <taxon>Bacillota</taxon>
        <taxon>Bacilli</taxon>
        <taxon>Bacillales</taxon>
        <taxon>Paenibacillaceae</taxon>
        <taxon>Aneurinibacillus group</taxon>
        <taxon>Aneurinibacillus</taxon>
    </lineage>
</organism>
<protein>
    <submittedName>
        <fullName evidence="2">Glyoxalase-like domain-containing protein</fullName>
    </submittedName>
</protein>
<gene>
    <name evidence="2" type="ORF">SAMN04487909_15052</name>
</gene>